<organism evidence="6">
    <name type="scientific">Candidatus Shikimatogenerans sp. Ttur</name>
    <dbReference type="NCBI Taxonomy" id="3158569"/>
    <lineage>
        <taxon>Bacteria</taxon>
        <taxon>Pseudomonadati</taxon>
        <taxon>Bacteroidota</taxon>
        <taxon>Flavobacteriia</taxon>
        <taxon>Flavobacteriales</taxon>
        <taxon>Candidatus Shikimatogenerans</taxon>
    </lineage>
</organism>
<comment type="function">
    <text evidence="4">Binds as a heterodimer with protein bS6 to the central domain of the 16S rRNA, where it helps stabilize the platform of the 30S subunit.</text>
</comment>
<dbReference type="HAMAP" id="MF_00270">
    <property type="entry name" value="Ribosomal_bS18"/>
    <property type="match status" value="1"/>
</dbReference>
<dbReference type="GO" id="GO:0070181">
    <property type="term" value="F:small ribosomal subunit rRNA binding"/>
    <property type="evidence" value="ECO:0007669"/>
    <property type="project" value="TreeGrafter"/>
</dbReference>
<name>A0AAU7ZXK2_9FLAO</name>
<evidence type="ECO:0000256" key="1">
    <source>
        <dbReference type="ARBA" id="ARBA00005589"/>
    </source>
</evidence>
<comment type="similarity">
    <text evidence="1 4 5">Belongs to the bacterial ribosomal protein bS18 family.</text>
</comment>
<evidence type="ECO:0000256" key="5">
    <source>
        <dbReference type="RuleBase" id="RU003910"/>
    </source>
</evidence>
<dbReference type="GO" id="GO:0006412">
    <property type="term" value="P:translation"/>
    <property type="evidence" value="ECO:0007669"/>
    <property type="project" value="UniProtKB-UniRule"/>
</dbReference>
<comment type="subunit">
    <text evidence="4">Part of the 30S ribosomal subunit. Forms a tight heterodimer with protein bS6.</text>
</comment>
<dbReference type="InterPro" id="IPR001648">
    <property type="entry name" value="Ribosomal_bS18"/>
</dbReference>
<dbReference type="GO" id="GO:0022627">
    <property type="term" value="C:cytosolic small ribosomal subunit"/>
    <property type="evidence" value="ECO:0007669"/>
    <property type="project" value="TreeGrafter"/>
</dbReference>
<dbReference type="AlphaFoldDB" id="A0AAU7ZXK2"/>
<dbReference type="PANTHER" id="PTHR13479:SF40">
    <property type="entry name" value="SMALL RIBOSOMAL SUBUNIT PROTEIN BS18M"/>
    <property type="match status" value="1"/>
</dbReference>
<dbReference type="Gene3D" id="4.10.640.10">
    <property type="entry name" value="Ribosomal protein S18"/>
    <property type="match status" value="1"/>
</dbReference>
<sequence length="85" mass="10379">MNYYNNFLNKINLKKKKKYCFFKKNNIKFIDYKNPNFLKKFLNEFGKILSKKITGVSLKYQRKLKKSIKRCRFLALLPYVTNNLK</sequence>
<proteinExistence type="inferred from homology"/>
<dbReference type="InterPro" id="IPR036870">
    <property type="entry name" value="Ribosomal_bS18_sf"/>
</dbReference>
<protein>
    <recommendedName>
        <fullName evidence="4">Small ribosomal subunit protein bS18</fullName>
    </recommendedName>
</protein>
<dbReference type="PANTHER" id="PTHR13479">
    <property type="entry name" value="30S RIBOSOMAL PROTEIN S18"/>
    <property type="match status" value="1"/>
</dbReference>
<dbReference type="PRINTS" id="PR00974">
    <property type="entry name" value="RIBOSOMALS18"/>
</dbReference>
<keyword evidence="4" id="KW-0699">rRNA-binding</keyword>
<dbReference type="GO" id="GO:0003735">
    <property type="term" value="F:structural constituent of ribosome"/>
    <property type="evidence" value="ECO:0007669"/>
    <property type="project" value="InterPro"/>
</dbReference>
<keyword evidence="3 4" id="KW-0687">Ribonucleoprotein</keyword>
<dbReference type="NCBIfam" id="TIGR00165">
    <property type="entry name" value="S18"/>
    <property type="match status" value="1"/>
</dbReference>
<evidence type="ECO:0000256" key="2">
    <source>
        <dbReference type="ARBA" id="ARBA00022980"/>
    </source>
</evidence>
<evidence type="ECO:0000256" key="3">
    <source>
        <dbReference type="ARBA" id="ARBA00023274"/>
    </source>
</evidence>
<reference evidence="6" key="1">
    <citation type="submission" date="2024-06" db="EMBL/GenBank/DDBJ databases">
        <title>Diversity, functionality, and evolutionary history of bacterial symbionts in false click beetles (Coleoptera, Throscidae).</title>
        <authorList>
            <person name="Wierz J.C."/>
            <person name="Malm H."/>
            <person name="Kaltenpoth M."/>
            <person name="Engl T."/>
        </authorList>
    </citation>
    <scope>NUCLEOTIDE SEQUENCE</scope>
    <source>
        <strain evidence="6">Ttur</strain>
    </source>
</reference>
<accession>A0AAU7ZXK2</accession>
<keyword evidence="2 4" id="KW-0689">Ribosomal protein</keyword>
<keyword evidence="4" id="KW-0694">RNA-binding</keyword>
<dbReference type="Pfam" id="PF01084">
    <property type="entry name" value="Ribosomal_S18"/>
    <property type="match status" value="1"/>
</dbReference>
<dbReference type="SUPFAM" id="SSF46911">
    <property type="entry name" value="Ribosomal protein S18"/>
    <property type="match status" value="1"/>
</dbReference>
<evidence type="ECO:0000313" key="6">
    <source>
        <dbReference type="EMBL" id="XCC45287.1"/>
    </source>
</evidence>
<evidence type="ECO:0000256" key="4">
    <source>
        <dbReference type="HAMAP-Rule" id="MF_00270"/>
    </source>
</evidence>
<dbReference type="EMBL" id="CP158689">
    <property type="protein sequence ID" value="XCC45287.1"/>
    <property type="molecule type" value="Genomic_DNA"/>
</dbReference>
<gene>
    <name evidence="4 6" type="primary">rpsR</name>
    <name evidence="6" type="ORF">ABUS76_00780</name>
</gene>